<evidence type="ECO:0000256" key="1">
    <source>
        <dbReference type="SAM" id="Phobius"/>
    </source>
</evidence>
<evidence type="ECO:0000313" key="2">
    <source>
        <dbReference type="EMBL" id="SDK63040.1"/>
    </source>
</evidence>
<sequence>MKLFDRKAEKKIWLAIAASIPIIIYTQWNQNRKFGITEIIITLITLLIAIGILYFLKWYSNKK</sequence>
<organism evidence="2 3">
    <name type="scientific">Flavobacterium noncentrifugens</name>
    <dbReference type="NCBI Taxonomy" id="1128970"/>
    <lineage>
        <taxon>Bacteria</taxon>
        <taxon>Pseudomonadati</taxon>
        <taxon>Bacteroidota</taxon>
        <taxon>Flavobacteriia</taxon>
        <taxon>Flavobacteriales</taxon>
        <taxon>Flavobacteriaceae</taxon>
        <taxon>Flavobacterium</taxon>
    </lineage>
</organism>
<reference evidence="2 3" key="1">
    <citation type="submission" date="2016-10" db="EMBL/GenBank/DDBJ databases">
        <authorList>
            <person name="de Groot N.N."/>
        </authorList>
    </citation>
    <scope>NUCLEOTIDE SEQUENCE [LARGE SCALE GENOMIC DNA]</scope>
    <source>
        <strain evidence="2 3">CGMCC 1.10076</strain>
    </source>
</reference>
<gene>
    <name evidence="2" type="ORF">SAMN04487935_3815</name>
</gene>
<accession>A0A1G9DGU6</accession>
<feature type="transmembrane region" description="Helical" evidence="1">
    <location>
        <begin position="34"/>
        <end position="56"/>
    </location>
</feature>
<dbReference type="Proteomes" id="UP000199580">
    <property type="component" value="Unassembled WGS sequence"/>
</dbReference>
<dbReference type="STRING" id="1128970.SAMN04487935_3815"/>
<dbReference type="AlphaFoldDB" id="A0A1G9DGU6"/>
<keyword evidence="1" id="KW-0472">Membrane</keyword>
<keyword evidence="3" id="KW-1185">Reference proteome</keyword>
<protein>
    <submittedName>
        <fullName evidence="2">Uncharacterized protein</fullName>
    </submittedName>
</protein>
<dbReference type="EMBL" id="FNEZ01000011">
    <property type="protein sequence ID" value="SDK63040.1"/>
    <property type="molecule type" value="Genomic_DNA"/>
</dbReference>
<feature type="transmembrane region" description="Helical" evidence="1">
    <location>
        <begin position="12"/>
        <end position="28"/>
    </location>
</feature>
<proteinExistence type="predicted"/>
<keyword evidence="1" id="KW-1133">Transmembrane helix</keyword>
<evidence type="ECO:0000313" key="3">
    <source>
        <dbReference type="Proteomes" id="UP000199580"/>
    </source>
</evidence>
<name>A0A1G9DGU6_9FLAO</name>
<keyword evidence="1" id="KW-0812">Transmembrane</keyword>